<dbReference type="Pfam" id="PF06738">
    <property type="entry name" value="ThrE"/>
    <property type="match status" value="1"/>
</dbReference>
<dbReference type="AlphaFoldDB" id="A0A511QRP1"/>
<feature type="transmembrane region" description="Helical" evidence="2">
    <location>
        <begin position="113"/>
        <end position="136"/>
    </location>
</feature>
<accession>A0A511QRP1</accession>
<name>A0A511QRP1_9VIBR</name>
<dbReference type="InterPro" id="IPR010619">
    <property type="entry name" value="ThrE-like_N"/>
</dbReference>
<dbReference type="PANTHER" id="PTHR31082">
    <property type="entry name" value="PHEROMONE-REGULATED MEMBRANE PROTEIN 10"/>
    <property type="match status" value="1"/>
</dbReference>
<feature type="transmembrane region" description="Helical" evidence="2">
    <location>
        <begin position="216"/>
        <end position="237"/>
    </location>
</feature>
<feature type="transmembrane region" description="Helical" evidence="2">
    <location>
        <begin position="274"/>
        <end position="291"/>
    </location>
</feature>
<keyword evidence="2" id="KW-0472">Membrane</keyword>
<evidence type="ECO:0000313" key="5">
    <source>
        <dbReference type="Proteomes" id="UP000321113"/>
    </source>
</evidence>
<feature type="transmembrane region" description="Helical" evidence="2">
    <location>
        <begin position="148"/>
        <end position="166"/>
    </location>
</feature>
<evidence type="ECO:0000256" key="2">
    <source>
        <dbReference type="SAM" id="Phobius"/>
    </source>
</evidence>
<dbReference type="EMBL" id="BJXK01000008">
    <property type="protein sequence ID" value="GEM79990.1"/>
    <property type="molecule type" value="Genomic_DNA"/>
</dbReference>
<keyword evidence="2" id="KW-0812">Transmembrane</keyword>
<dbReference type="Proteomes" id="UP000321113">
    <property type="component" value="Unassembled WGS sequence"/>
</dbReference>
<dbReference type="PANTHER" id="PTHR31082:SF4">
    <property type="entry name" value="PHEROMONE-REGULATED MEMBRANE PROTEIN 10"/>
    <property type="match status" value="1"/>
</dbReference>
<dbReference type="GO" id="GO:0022857">
    <property type="term" value="F:transmembrane transporter activity"/>
    <property type="evidence" value="ECO:0007669"/>
    <property type="project" value="InterPro"/>
</dbReference>
<keyword evidence="5" id="KW-1185">Reference proteome</keyword>
<keyword evidence="2" id="KW-1133">Transmembrane helix</keyword>
<gene>
    <name evidence="4" type="ORF">VSU01S_22350</name>
</gene>
<feature type="transmembrane region" description="Helical" evidence="2">
    <location>
        <begin position="172"/>
        <end position="195"/>
    </location>
</feature>
<feature type="transmembrane region" description="Helical" evidence="2">
    <location>
        <begin position="297"/>
        <end position="316"/>
    </location>
</feature>
<feature type="transmembrane region" description="Helical" evidence="2">
    <location>
        <begin position="249"/>
        <end position="267"/>
    </location>
</feature>
<dbReference type="InterPro" id="IPR051361">
    <property type="entry name" value="ThrE/Ser_Exporter"/>
</dbReference>
<dbReference type="OrthoDB" id="1490274at2"/>
<proteinExistence type="inferred from homology"/>
<dbReference type="RefSeq" id="WP_119010884.1">
    <property type="nucleotide sequence ID" value="NZ_BJXK01000008.1"/>
</dbReference>
<sequence>MPQQEMFDKIVEFGNTLHKSGCPPYKVEKFTQHYAKQHNVQVMLQALPTSINYQFPEDNNKVIMKRLAPASIDLSLLAQTIQRLRRPNGSTKQEPFRYPIWAVALANMSIPPAYLMLIGSTLEAIICSLFLGFMVWGCQRVLRGRRTIAVEFIAALLTGICVAGLSSQGLPIPVYALCIAAIVLFVPGLSIANSLECLAFNDLVSGTSLLGQSALTLIKLFIGIFMGVQVGEAIWGMSDSLTYTNDVPVWMHIAGLPLISIAIGIIFNAQPRDMLLGLPVAVLGMWGPYYLGFGSGWIVGTWLTTVIITLYGTWIAKKMNLTGSIYILQGIIILVPGSRVLVSASESVFEQSILPIPSIGLSALFMFSAIMAGQITAYSIYSPRIER</sequence>
<reference evidence="4 5" key="1">
    <citation type="submission" date="2019-07" db="EMBL/GenBank/DDBJ databases">
        <title>Whole genome shotgun sequence of Vibrio superstes NBRC 103154.</title>
        <authorList>
            <person name="Hosoyama A."/>
            <person name="Uohara A."/>
            <person name="Ohji S."/>
            <person name="Ichikawa N."/>
        </authorList>
    </citation>
    <scope>NUCLEOTIDE SEQUENCE [LARGE SCALE GENOMIC DNA]</scope>
    <source>
        <strain evidence="4 5">NBRC 103154</strain>
    </source>
</reference>
<feature type="transmembrane region" description="Helical" evidence="2">
    <location>
        <begin position="323"/>
        <end position="342"/>
    </location>
</feature>
<evidence type="ECO:0000313" key="4">
    <source>
        <dbReference type="EMBL" id="GEM79990.1"/>
    </source>
</evidence>
<comment type="caution">
    <text evidence="4">The sequence shown here is derived from an EMBL/GenBank/DDBJ whole genome shotgun (WGS) entry which is preliminary data.</text>
</comment>
<organism evidence="4 5">
    <name type="scientific">Vibrio superstes NBRC 103154</name>
    <dbReference type="NCBI Taxonomy" id="1219062"/>
    <lineage>
        <taxon>Bacteria</taxon>
        <taxon>Pseudomonadati</taxon>
        <taxon>Pseudomonadota</taxon>
        <taxon>Gammaproteobacteria</taxon>
        <taxon>Vibrionales</taxon>
        <taxon>Vibrionaceae</taxon>
        <taxon>Vibrio</taxon>
    </lineage>
</organism>
<evidence type="ECO:0000256" key="1">
    <source>
        <dbReference type="ARBA" id="ARBA00034125"/>
    </source>
</evidence>
<protein>
    <submittedName>
        <fullName evidence="4">Membrane protein</fullName>
    </submittedName>
</protein>
<feature type="domain" description="Threonine/serine exporter-like N-terminal" evidence="3">
    <location>
        <begin position="93"/>
        <end position="230"/>
    </location>
</feature>
<comment type="similarity">
    <text evidence="1">Belongs to the ThrE exporter (TC 2.A.79) family.</text>
</comment>
<evidence type="ECO:0000259" key="3">
    <source>
        <dbReference type="Pfam" id="PF06738"/>
    </source>
</evidence>
<feature type="transmembrane region" description="Helical" evidence="2">
    <location>
        <begin position="354"/>
        <end position="381"/>
    </location>
</feature>